<dbReference type="InterPro" id="IPR036909">
    <property type="entry name" value="Cyt_c-like_dom_sf"/>
</dbReference>
<evidence type="ECO:0000256" key="9">
    <source>
        <dbReference type="ARBA" id="ARBA00023078"/>
    </source>
</evidence>
<dbReference type="GO" id="GO:0009055">
    <property type="term" value="F:electron transfer activity"/>
    <property type="evidence" value="ECO:0007669"/>
    <property type="project" value="InterPro"/>
</dbReference>
<dbReference type="AlphaFoldDB" id="B7KHC6"/>
<name>B7KHC6_GLOC7</name>
<dbReference type="KEGG" id="cyc:PCC7424_0879"/>
<keyword evidence="7" id="KW-0249">Electron transport</keyword>
<dbReference type="InterPro" id="IPR023655">
    <property type="entry name" value="Cyt_C6"/>
</dbReference>
<dbReference type="GO" id="GO:0020037">
    <property type="term" value="F:heme binding"/>
    <property type="evidence" value="ECO:0007669"/>
    <property type="project" value="InterPro"/>
</dbReference>
<dbReference type="InterPro" id="IPR009056">
    <property type="entry name" value="Cyt_c-like_dom"/>
</dbReference>
<dbReference type="OrthoDB" id="5570429at2"/>
<accession>B7KHC6</accession>
<organism evidence="12 13">
    <name type="scientific">Gloeothece citriformis (strain PCC 7424)</name>
    <name type="common">Cyanothece sp. (strain PCC 7424)</name>
    <dbReference type="NCBI Taxonomy" id="65393"/>
    <lineage>
        <taxon>Bacteria</taxon>
        <taxon>Bacillati</taxon>
        <taxon>Cyanobacteriota</taxon>
        <taxon>Cyanophyceae</taxon>
        <taxon>Oscillatoriophycideae</taxon>
        <taxon>Chroococcales</taxon>
        <taxon>Aphanothecaceae</taxon>
        <taxon>Gloeothece</taxon>
        <taxon>Gloeothece citriformis</taxon>
    </lineage>
</organism>
<dbReference type="RefSeq" id="WP_012598282.1">
    <property type="nucleotide sequence ID" value="NC_011729.1"/>
</dbReference>
<gene>
    <name evidence="12" type="ordered locus">PCC7424_0879</name>
</gene>
<keyword evidence="6 10" id="KW-0479">Metal-binding</keyword>
<keyword evidence="5 10" id="KW-0349">Heme</keyword>
<keyword evidence="13" id="KW-1185">Reference proteome</keyword>
<dbReference type="Pfam" id="PF13442">
    <property type="entry name" value="Cytochrome_CBB3"/>
    <property type="match status" value="1"/>
</dbReference>
<dbReference type="PANTHER" id="PTHR34688">
    <property type="entry name" value="CYTOCHROME C6, CHLOROPLASTIC"/>
    <property type="match status" value="1"/>
</dbReference>
<dbReference type="eggNOG" id="COG2010">
    <property type="taxonomic scope" value="Bacteria"/>
</dbReference>
<evidence type="ECO:0000256" key="7">
    <source>
        <dbReference type="ARBA" id="ARBA00022982"/>
    </source>
</evidence>
<reference evidence="13" key="1">
    <citation type="journal article" date="2011" name="MBio">
        <title>Novel metabolic attributes of the genus Cyanothece, comprising a group of unicellular nitrogen-fixing Cyanobacteria.</title>
        <authorList>
            <person name="Bandyopadhyay A."/>
            <person name="Elvitigala T."/>
            <person name="Welsh E."/>
            <person name="Stockel J."/>
            <person name="Liberton M."/>
            <person name="Min H."/>
            <person name="Sherman L.A."/>
            <person name="Pakrasi H.B."/>
        </authorList>
    </citation>
    <scope>NUCLEOTIDE SEQUENCE [LARGE SCALE GENOMIC DNA]</scope>
    <source>
        <strain evidence="13">PCC 7424</strain>
    </source>
</reference>
<keyword evidence="8 10" id="KW-0408">Iron</keyword>
<evidence type="ECO:0000256" key="6">
    <source>
        <dbReference type="ARBA" id="ARBA00022723"/>
    </source>
</evidence>
<dbReference type="STRING" id="65393.PCC7424_0879"/>
<dbReference type="InterPro" id="IPR008168">
    <property type="entry name" value="Cyt_C_IC"/>
</dbReference>
<sequence>MVKKLVCLFIILLVSLGSFPLVGLTEEIGQGEQLFQTYCVGCHPNGNNIIRRGKTLKSQALKRYKMDSLEAITNLVTYGKNNMSAFQDRLSQPEIESVARYVLEQAEKDWR</sequence>
<evidence type="ECO:0000256" key="8">
    <source>
        <dbReference type="ARBA" id="ARBA00023004"/>
    </source>
</evidence>
<dbReference type="PROSITE" id="PS51007">
    <property type="entry name" value="CYTC"/>
    <property type="match status" value="1"/>
</dbReference>
<evidence type="ECO:0000256" key="1">
    <source>
        <dbReference type="ARBA" id="ARBA00004518"/>
    </source>
</evidence>
<evidence type="ECO:0000256" key="2">
    <source>
        <dbReference type="ARBA" id="ARBA00009650"/>
    </source>
</evidence>
<evidence type="ECO:0000256" key="10">
    <source>
        <dbReference type="PROSITE-ProRule" id="PRU00433"/>
    </source>
</evidence>
<dbReference type="Gene3D" id="1.10.760.10">
    <property type="entry name" value="Cytochrome c-like domain"/>
    <property type="match status" value="1"/>
</dbReference>
<dbReference type="GO" id="GO:0005506">
    <property type="term" value="F:iron ion binding"/>
    <property type="evidence" value="ECO:0007669"/>
    <property type="project" value="InterPro"/>
</dbReference>
<dbReference type="Proteomes" id="UP000002384">
    <property type="component" value="Chromosome"/>
</dbReference>
<comment type="subcellular location">
    <subcellularLocation>
        <location evidence="1">Cellular thylakoid lumen</location>
    </subcellularLocation>
</comment>
<comment type="similarity">
    <text evidence="2">Belongs to the cytochrome c family. PetJ subfamily.</text>
</comment>
<dbReference type="EMBL" id="CP001291">
    <property type="protein sequence ID" value="ACK69335.1"/>
    <property type="molecule type" value="Genomic_DNA"/>
</dbReference>
<keyword evidence="9" id="KW-0793">Thylakoid</keyword>
<protein>
    <submittedName>
        <fullName evidence="12">Cytochrome c class I</fullName>
    </submittedName>
</protein>
<evidence type="ECO:0000313" key="12">
    <source>
        <dbReference type="EMBL" id="ACK69335.1"/>
    </source>
</evidence>
<dbReference type="GO" id="GO:0015979">
    <property type="term" value="P:photosynthesis"/>
    <property type="evidence" value="ECO:0007669"/>
    <property type="project" value="UniProtKB-KW"/>
</dbReference>
<evidence type="ECO:0000256" key="5">
    <source>
        <dbReference type="ARBA" id="ARBA00022617"/>
    </source>
</evidence>
<proteinExistence type="inferred from homology"/>
<evidence type="ECO:0000256" key="4">
    <source>
        <dbReference type="ARBA" id="ARBA00022531"/>
    </source>
</evidence>
<dbReference type="SUPFAM" id="SSF46626">
    <property type="entry name" value="Cytochrome c"/>
    <property type="match status" value="1"/>
</dbReference>
<evidence type="ECO:0000256" key="3">
    <source>
        <dbReference type="ARBA" id="ARBA00022448"/>
    </source>
</evidence>
<dbReference type="HOGENOM" id="CLU_101159_1_0_3"/>
<feature type="domain" description="Cytochrome c" evidence="11">
    <location>
        <begin position="26"/>
        <end position="106"/>
    </location>
</feature>
<evidence type="ECO:0000259" key="11">
    <source>
        <dbReference type="PROSITE" id="PS51007"/>
    </source>
</evidence>
<evidence type="ECO:0000313" key="13">
    <source>
        <dbReference type="Proteomes" id="UP000002384"/>
    </source>
</evidence>
<dbReference type="PRINTS" id="PR00605">
    <property type="entry name" value="CYTCHROMECIC"/>
</dbReference>
<keyword evidence="3" id="KW-0813">Transport</keyword>
<dbReference type="GO" id="GO:0031979">
    <property type="term" value="C:plasma membrane-derived thylakoid lumen"/>
    <property type="evidence" value="ECO:0007669"/>
    <property type="project" value="UniProtKB-SubCell"/>
</dbReference>
<dbReference type="PANTHER" id="PTHR34688:SF2">
    <property type="entry name" value="CYTOCHROME C6, CHLOROPLASTIC"/>
    <property type="match status" value="1"/>
</dbReference>
<keyword evidence="4" id="KW-0602">Photosynthesis</keyword>